<evidence type="ECO:0000256" key="1">
    <source>
        <dbReference type="SAM" id="MobiDB-lite"/>
    </source>
</evidence>
<proteinExistence type="predicted"/>
<protein>
    <submittedName>
        <fullName evidence="2">Uncharacterized protein</fullName>
    </submittedName>
</protein>
<sequence length="388" mass="44167">MKLDFQAIERYAKQYAAKVCDDFFNRNNTISGQQIMKLSNVAQVNTFVIGDLYETWKSNTESFKSPYFNFENEEVKAALQAYMNTVSHHISVDREHFEPLLINAVKNTIGLLLDPSKYFDDFVRESPEFTLTKDRIITLAKYTKINSVFAKGLKDKIADENHVYVTTALGWLNDLANHHDFENPDKYLEMLNATLAFKRDDFYKKSATVTAPNVASPRLTQSFFDVEHEDEDDAKPEVSTVNEEEEHEPLPTVAAIQAQIDKEGTPADIRIPSKLNDAFTDELPTVNDLLRKEVISQGTPLSDLAFNRQIKSIADAISLNQKFIFIGKLFEGDVNAYTRAVEDLDRCTSYLEAKNIMNKVLAPKFNWVMAAEEANDFLEIVGRKFQGL</sequence>
<keyword evidence="3" id="KW-1185">Reference proteome</keyword>
<comment type="caution">
    <text evidence="2">The sequence shown here is derived from an EMBL/GenBank/DDBJ whole genome shotgun (WGS) entry which is preliminary data.</text>
</comment>
<feature type="region of interest" description="Disordered" evidence="1">
    <location>
        <begin position="228"/>
        <end position="249"/>
    </location>
</feature>
<evidence type="ECO:0000313" key="3">
    <source>
        <dbReference type="Proteomes" id="UP001236507"/>
    </source>
</evidence>
<organism evidence="2 3">
    <name type="scientific">Flectobacillus roseus</name>
    <dbReference type="NCBI Taxonomy" id="502259"/>
    <lineage>
        <taxon>Bacteria</taxon>
        <taxon>Pseudomonadati</taxon>
        <taxon>Bacteroidota</taxon>
        <taxon>Cytophagia</taxon>
        <taxon>Cytophagales</taxon>
        <taxon>Flectobacillaceae</taxon>
        <taxon>Flectobacillus</taxon>
    </lineage>
</organism>
<dbReference type="EMBL" id="JASHIF010000007">
    <property type="protein sequence ID" value="MDI9859137.1"/>
    <property type="molecule type" value="Genomic_DNA"/>
</dbReference>
<name>A0ABT6Y6H3_9BACT</name>
<dbReference type="RefSeq" id="WP_283344154.1">
    <property type="nucleotide sequence ID" value="NZ_JASHIF010000007.1"/>
</dbReference>
<reference evidence="2 3" key="1">
    <citation type="submission" date="2023-05" db="EMBL/GenBank/DDBJ databases">
        <title>Novel species of genus Flectobacillus isolated from stream in China.</title>
        <authorList>
            <person name="Lu H."/>
        </authorList>
    </citation>
    <scope>NUCLEOTIDE SEQUENCE [LARGE SCALE GENOMIC DNA]</scope>
    <source>
        <strain evidence="2 3">KCTC 42575</strain>
    </source>
</reference>
<accession>A0ABT6Y6H3</accession>
<dbReference type="Proteomes" id="UP001236507">
    <property type="component" value="Unassembled WGS sequence"/>
</dbReference>
<gene>
    <name evidence="2" type="ORF">QM524_07955</name>
</gene>
<evidence type="ECO:0000313" key="2">
    <source>
        <dbReference type="EMBL" id="MDI9859137.1"/>
    </source>
</evidence>